<sequence length="169" mass="18712">MITVERHNDWLIQKYEHSNSAGISNRSSFKFSKRSRKTATNACDDVFRSCSSSDSFTVHSRLLSGSEFAIPRLTSSFQIGSSSPSFAQQIADIQRLMGESGLKFVMHATGTTIEGPWDQVVQLIGLAHTLTHQQGIVRVQTDIRIQTRTDKVQPIEGTVASVERILSVS</sequence>
<accession>A0A9W9IC92</accession>
<organism evidence="3 4">
    <name type="scientific">Penicillium canariense</name>
    <dbReference type="NCBI Taxonomy" id="189055"/>
    <lineage>
        <taxon>Eukaryota</taxon>
        <taxon>Fungi</taxon>
        <taxon>Dikarya</taxon>
        <taxon>Ascomycota</taxon>
        <taxon>Pezizomycotina</taxon>
        <taxon>Eurotiomycetes</taxon>
        <taxon>Eurotiomycetidae</taxon>
        <taxon>Eurotiales</taxon>
        <taxon>Aspergillaceae</taxon>
        <taxon>Penicillium</taxon>
    </lineage>
</organism>
<dbReference type="NCBIfam" id="TIGR00106">
    <property type="entry name" value="MTH1187 family thiamine-binding protein"/>
    <property type="match status" value="1"/>
</dbReference>
<reference evidence="3" key="2">
    <citation type="journal article" date="2023" name="IMA Fungus">
        <title>Comparative genomic study of the Penicillium genus elucidates a diverse pangenome and 15 lateral gene transfer events.</title>
        <authorList>
            <person name="Petersen C."/>
            <person name="Sorensen T."/>
            <person name="Nielsen M.R."/>
            <person name="Sondergaard T.E."/>
            <person name="Sorensen J.L."/>
            <person name="Fitzpatrick D.A."/>
            <person name="Frisvad J.C."/>
            <person name="Nielsen K.L."/>
        </authorList>
    </citation>
    <scope>NUCLEOTIDE SEQUENCE</scope>
    <source>
        <strain evidence="3">IBT 26290</strain>
    </source>
</reference>
<dbReference type="GO" id="GO:0005829">
    <property type="term" value="C:cytosol"/>
    <property type="evidence" value="ECO:0007669"/>
    <property type="project" value="TreeGrafter"/>
</dbReference>
<dbReference type="EMBL" id="JAPQKN010000002">
    <property type="protein sequence ID" value="KAJ5168752.1"/>
    <property type="molecule type" value="Genomic_DNA"/>
</dbReference>
<proteinExistence type="inferred from homology"/>
<evidence type="ECO:0000256" key="1">
    <source>
        <dbReference type="ARBA" id="ARBA00010272"/>
    </source>
</evidence>
<keyword evidence="4" id="KW-1185">Reference proteome</keyword>
<evidence type="ECO:0000313" key="3">
    <source>
        <dbReference type="EMBL" id="KAJ5168752.1"/>
    </source>
</evidence>
<comment type="caution">
    <text evidence="3">The sequence shown here is derived from an EMBL/GenBank/DDBJ whole genome shotgun (WGS) entry which is preliminary data.</text>
</comment>
<dbReference type="OrthoDB" id="5587367at2759"/>
<dbReference type="InterPro" id="IPR002767">
    <property type="entry name" value="Thiamine_BP"/>
</dbReference>
<protein>
    <submittedName>
        <fullName evidence="3">Cell wall biogenesis protein</fullName>
    </submittedName>
</protein>
<dbReference type="GeneID" id="81425647"/>
<dbReference type="InterPro" id="IPR029756">
    <property type="entry name" value="MTH1187/YkoF-like"/>
</dbReference>
<evidence type="ECO:0000313" key="4">
    <source>
        <dbReference type="Proteomes" id="UP001149163"/>
    </source>
</evidence>
<reference evidence="3" key="1">
    <citation type="submission" date="2022-11" db="EMBL/GenBank/DDBJ databases">
        <authorList>
            <person name="Petersen C."/>
        </authorList>
    </citation>
    <scope>NUCLEOTIDE SEQUENCE</scope>
    <source>
        <strain evidence="3">IBT 26290</strain>
    </source>
</reference>
<dbReference type="PANTHER" id="PTHR33777:SF1">
    <property type="entry name" value="UPF0045 PROTEIN ECM15"/>
    <property type="match status" value="1"/>
</dbReference>
<dbReference type="SUPFAM" id="SSF89957">
    <property type="entry name" value="MTH1187/YkoF-like"/>
    <property type="match status" value="1"/>
</dbReference>
<dbReference type="AlphaFoldDB" id="A0A9W9IC92"/>
<evidence type="ECO:0000259" key="2">
    <source>
        <dbReference type="Pfam" id="PF01910"/>
    </source>
</evidence>
<dbReference type="Gene3D" id="3.30.70.930">
    <property type="match status" value="1"/>
</dbReference>
<gene>
    <name evidence="3" type="ORF">N7482_004346</name>
</gene>
<dbReference type="InterPro" id="IPR051614">
    <property type="entry name" value="UPF0045_domain"/>
</dbReference>
<name>A0A9W9IC92_9EURO</name>
<dbReference type="Pfam" id="PF01910">
    <property type="entry name" value="Thiamine_BP"/>
    <property type="match status" value="1"/>
</dbReference>
<dbReference type="RefSeq" id="XP_056545213.1">
    <property type="nucleotide sequence ID" value="XM_056686471.1"/>
</dbReference>
<feature type="domain" description="Thiamine-binding protein" evidence="2">
    <location>
        <begin position="79"/>
        <end position="163"/>
    </location>
</feature>
<dbReference type="PANTHER" id="PTHR33777">
    <property type="entry name" value="UPF0045 PROTEIN ECM15"/>
    <property type="match status" value="1"/>
</dbReference>
<comment type="similarity">
    <text evidence="1">Belongs to the UPF0045 family.</text>
</comment>
<dbReference type="Proteomes" id="UP001149163">
    <property type="component" value="Unassembled WGS sequence"/>
</dbReference>